<feature type="signal peptide" evidence="4">
    <location>
        <begin position="1"/>
        <end position="21"/>
    </location>
</feature>
<keyword evidence="3" id="KW-0325">Glycoprotein</keyword>
<evidence type="ECO:0000313" key="6">
    <source>
        <dbReference type="EMBL" id="RZI46943.1"/>
    </source>
</evidence>
<dbReference type="Proteomes" id="UP000293550">
    <property type="component" value="Unassembled WGS sequence"/>
</dbReference>
<dbReference type="AlphaFoldDB" id="A0A4Q7DJB2"/>
<dbReference type="InterPro" id="IPR007657">
    <property type="entry name" value="Glycosyltransferase_61"/>
</dbReference>
<proteinExistence type="predicted"/>
<evidence type="ECO:0000313" key="7">
    <source>
        <dbReference type="Proteomes" id="UP000293550"/>
    </source>
</evidence>
<evidence type="ECO:0000259" key="5">
    <source>
        <dbReference type="Pfam" id="PF04577"/>
    </source>
</evidence>
<evidence type="ECO:0000256" key="4">
    <source>
        <dbReference type="SAM" id="SignalP"/>
    </source>
</evidence>
<keyword evidence="4" id="KW-0732">Signal</keyword>
<feature type="domain" description="Glycosyltransferase 61 catalytic" evidence="5">
    <location>
        <begin position="138"/>
        <end position="307"/>
    </location>
</feature>
<feature type="chain" id="PRO_5020258294" evidence="4">
    <location>
        <begin position="22"/>
        <end position="367"/>
    </location>
</feature>
<dbReference type="OrthoDB" id="288504at2"/>
<accession>A0A4Q7DJB2</accession>
<evidence type="ECO:0000256" key="2">
    <source>
        <dbReference type="ARBA" id="ARBA00022679"/>
    </source>
</evidence>
<dbReference type="EMBL" id="SCFB01000002">
    <property type="protein sequence ID" value="RZI46943.1"/>
    <property type="molecule type" value="Genomic_DNA"/>
</dbReference>
<name>A0A4Q7DJB2_9PROT</name>
<gene>
    <name evidence="6" type="ORF">EQU50_01585</name>
</gene>
<protein>
    <submittedName>
        <fullName evidence="6">Glycosyltransferase family 61 protein</fullName>
    </submittedName>
</protein>
<dbReference type="GO" id="GO:0016757">
    <property type="term" value="F:glycosyltransferase activity"/>
    <property type="evidence" value="ECO:0007669"/>
    <property type="project" value="UniProtKB-KW"/>
</dbReference>
<dbReference type="InterPro" id="IPR049625">
    <property type="entry name" value="Glyco_transf_61_cat"/>
</dbReference>
<evidence type="ECO:0000256" key="3">
    <source>
        <dbReference type="ARBA" id="ARBA00023180"/>
    </source>
</evidence>
<keyword evidence="7" id="KW-1185">Reference proteome</keyword>
<sequence>MNILKRALVFMCLFLVTKVQGETLQIVSIERLRTYLTYIKIHDPIRLKFTSFPLASSYSSTWASPVLPKTFIVKIPNGRVYSQNGYAIIAKKYLARELLWQWSPLKKKKKILKQHTLPVVRHVKGTVVVLTQEGHDNYYHWITEILPKLELLKNIDYDWIYLPRLNHAFQHETLSLLGVDRRKIIEADDDTFIEAEQLIVPSYVSKSCYTPRWVVDYLKQKFIHSDPAVQSMGEKIFISRQKAAYRRVINEDQIFSLFEPLGFKRYNLEDLKFSEQIQLFRNAKVIVAFHGAGLTNLVFSQPGARIVEIFQEHEDDSYCYLSQTLGLRYDCIKTTKFKKDGGYTSTTVPLDIIQDFIDRKFKVGFFT</sequence>
<comment type="caution">
    <text evidence="6">The sequence shown here is derived from an EMBL/GenBank/DDBJ whole genome shotgun (WGS) entry which is preliminary data.</text>
</comment>
<keyword evidence="2 6" id="KW-0808">Transferase</keyword>
<dbReference type="PANTHER" id="PTHR20961">
    <property type="entry name" value="GLYCOSYLTRANSFERASE"/>
    <property type="match status" value="1"/>
</dbReference>
<dbReference type="RefSeq" id="WP_130153413.1">
    <property type="nucleotide sequence ID" value="NZ_SCFB01000002.1"/>
</dbReference>
<evidence type="ECO:0000256" key="1">
    <source>
        <dbReference type="ARBA" id="ARBA00022676"/>
    </source>
</evidence>
<organism evidence="6 7">
    <name type="scientific">Candidatus Finniella inopinata</name>
    <dbReference type="NCBI Taxonomy" id="1696036"/>
    <lineage>
        <taxon>Bacteria</taxon>
        <taxon>Pseudomonadati</taxon>
        <taxon>Pseudomonadota</taxon>
        <taxon>Alphaproteobacteria</taxon>
        <taxon>Holosporales</taxon>
        <taxon>Candidatus Paracaedibacteraceae</taxon>
        <taxon>Candidatus Finniella</taxon>
    </lineage>
</organism>
<keyword evidence="1" id="KW-0328">Glycosyltransferase</keyword>
<reference evidence="6 7" key="1">
    <citation type="submission" date="2018-10" db="EMBL/GenBank/DDBJ databases">
        <title>An updated phylogeny of the Alphaproteobacteria reveals that the parasitic Rickettsiales and Holosporales have independent origins.</title>
        <authorList>
            <person name="Munoz-Gomez S.A."/>
            <person name="Hess S."/>
            <person name="Burger G."/>
            <person name="Lang B.F."/>
            <person name="Susko E."/>
            <person name="Slamovits C.H."/>
            <person name="Roger A.J."/>
        </authorList>
    </citation>
    <scope>NUCLEOTIDE SEQUENCE [LARGE SCALE GENOMIC DNA]</scope>
    <source>
        <strain evidence="6">HOLO01</strain>
    </source>
</reference>
<dbReference type="Pfam" id="PF04577">
    <property type="entry name" value="Glyco_transf_61"/>
    <property type="match status" value="1"/>
</dbReference>